<dbReference type="RefSeq" id="WP_353063358.1">
    <property type="nucleotide sequence ID" value="NZ_CP132942.1"/>
</dbReference>
<feature type="domain" description="Transketolase-like pyrimidine-binding" evidence="6">
    <location>
        <begin position="489"/>
        <end position="682"/>
    </location>
</feature>
<dbReference type="EC" id="1.2.4.2" evidence="3"/>
<dbReference type="Pfam" id="PF00676">
    <property type="entry name" value="E1_dh"/>
    <property type="match status" value="1"/>
</dbReference>
<dbReference type="Pfam" id="PF02779">
    <property type="entry name" value="Transket_pyr"/>
    <property type="match status" value="1"/>
</dbReference>
<evidence type="ECO:0000313" key="7">
    <source>
        <dbReference type="EMBL" id="XCB32513.1"/>
    </source>
</evidence>
<dbReference type="Pfam" id="PF16870">
    <property type="entry name" value="OxoGdeHyase_C"/>
    <property type="match status" value="1"/>
</dbReference>
<evidence type="ECO:0000256" key="1">
    <source>
        <dbReference type="ARBA" id="ARBA00001964"/>
    </source>
</evidence>
<dbReference type="PANTHER" id="PTHR23152:SF4">
    <property type="entry name" value="2-OXOADIPATE DEHYDROGENASE COMPLEX COMPONENT E1"/>
    <property type="match status" value="1"/>
</dbReference>
<evidence type="ECO:0000256" key="4">
    <source>
        <dbReference type="ARBA" id="ARBA00023002"/>
    </source>
</evidence>
<dbReference type="SMART" id="SM00861">
    <property type="entry name" value="Transket_pyr"/>
    <property type="match status" value="1"/>
</dbReference>
<dbReference type="GO" id="GO:0006099">
    <property type="term" value="P:tricarboxylic acid cycle"/>
    <property type="evidence" value="ECO:0007669"/>
    <property type="project" value="TreeGrafter"/>
</dbReference>
<dbReference type="AlphaFoldDB" id="A0AAU7ZNJ3"/>
<comment type="cofactor">
    <cofactor evidence="1">
        <name>thiamine diphosphate</name>
        <dbReference type="ChEBI" id="CHEBI:58937"/>
    </cofactor>
</comment>
<reference evidence="7" key="1">
    <citation type="submission" date="2023-08" db="EMBL/GenBank/DDBJ databases">
        <authorList>
            <person name="Messyasz A."/>
            <person name="Mannisto M.K."/>
            <person name="Kerkhof L.J."/>
            <person name="Haggblom M."/>
        </authorList>
    </citation>
    <scope>NUCLEOTIDE SEQUENCE</scope>
    <source>
        <strain evidence="7">X5P6</strain>
    </source>
</reference>
<dbReference type="SUPFAM" id="SSF52518">
    <property type="entry name" value="Thiamin diphosphate-binding fold (THDP-binding)"/>
    <property type="match status" value="2"/>
</dbReference>
<name>A0AAU7ZNJ3_9BACT</name>
<dbReference type="InterPro" id="IPR042179">
    <property type="entry name" value="KGD_C_sf"/>
</dbReference>
<dbReference type="Gene3D" id="3.40.50.11610">
    <property type="entry name" value="Multifunctional 2-oxoglutarate metabolism enzyme, C-terminal domain"/>
    <property type="match status" value="1"/>
</dbReference>
<gene>
    <name evidence="7" type="ORF">RBB77_19030</name>
</gene>
<dbReference type="InterPro" id="IPR005475">
    <property type="entry name" value="Transketolase-like_Pyr-bd"/>
</dbReference>
<dbReference type="GO" id="GO:0005829">
    <property type="term" value="C:cytosol"/>
    <property type="evidence" value="ECO:0007669"/>
    <property type="project" value="TreeGrafter"/>
</dbReference>
<keyword evidence="5" id="KW-0786">Thiamine pyrophosphate</keyword>
<accession>A0AAU7ZNJ3</accession>
<protein>
    <recommendedName>
        <fullName evidence="3">oxoglutarate dehydrogenase (succinyl-transferring)</fullName>
        <ecNumber evidence="3">1.2.4.2</ecNumber>
    </recommendedName>
</protein>
<dbReference type="NCBIfam" id="NF008907">
    <property type="entry name" value="PRK12270.1"/>
    <property type="match status" value="1"/>
</dbReference>
<dbReference type="NCBIfam" id="NF006914">
    <property type="entry name" value="PRK09404.1"/>
    <property type="match status" value="1"/>
</dbReference>
<dbReference type="KEGG" id="tpsc:RBB77_19030"/>
<organism evidence="7">
    <name type="scientific">Tunturiibacter psychrotolerans</name>
    <dbReference type="NCBI Taxonomy" id="3069686"/>
    <lineage>
        <taxon>Bacteria</taxon>
        <taxon>Pseudomonadati</taxon>
        <taxon>Acidobacteriota</taxon>
        <taxon>Terriglobia</taxon>
        <taxon>Terriglobales</taxon>
        <taxon>Acidobacteriaceae</taxon>
        <taxon>Tunturiibacter</taxon>
    </lineage>
</organism>
<dbReference type="GO" id="GO:0030976">
    <property type="term" value="F:thiamine pyrophosphate binding"/>
    <property type="evidence" value="ECO:0007669"/>
    <property type="project" value="InterPro"/>
</dbReference>
<keyword evidence="4 7" id="KW-0560">Oxidoreductase</keyword>
<evidence type="ECO:0000256" key="5">
    <source>
        <dbReference type="ARBA" id="ARBA00023052"/>
    </source>
</evidence>
<dbReference type="PANTHER" id="PTHR23152">
    <property type="entry name" value="2-OXOGLUTARATE DEHYDROGENASE"/>
    <property type="match status" value="1"/>
</dbReference>
<dbReference type="Gene3D" id="3.40.50.12470">
    <property type="match status" value="1"/>
</dbReference>
<dbReference type="PIRSF" id="PIRSF000157">
    <property type="entry name" value="Oxoglu_dh_E1"/>
    <property type="match status" value="1"/>
</dbReference>
<dbReference type="GO" id="GO:0004591">
    <property type="term" value="F:oxoglutarate dehydrogenase (succinyl-transferring) activity"/>
    <property type="evidence" value="ECO:0007669"/>
    <property type="project" value="UniProtKB-EC"/>
</dbReference>
<dbReference type="InterPro" id="IPR011603">
    <property type="entry name" value="2oxoglutarate_DH_E1"/>
</dbReference>
<evidence type="ECO:0000256" key="3">
    <source>
        <dbReference type="ARBA" id="ARBA00012280"/>
    </source>
</evidence>
<dbReference type="InterPro" id="IPR001017">
    <property type="entry name" value="DH_E1"/>
</dbReference>
<dbReference type="Gene3D" id="3.40.50.970">
    <property type="match status" value="1"/>
</dbReference>
<dbReference type="EMBL" id="CP132942">
    <property type="protein sequence ID" value="XCB32513.1"/>
    <property type="molecule type" value="Genomic_DNA"/>
</dbReference>
<dbReference type="GO" id="GO:0045252">
    <property type="term" value="C:oxoglutarate dehydrogenase complex"/>
    <property type="evidence" value="ECO:0007669"/>
    <property type="project" value="TreeGrafter"/>
</dbReference>
<reference evidence="7" key="2">
    <citation type="journal article" date="2024" name="Environ. Microbiol.">
        <title>Genome analysis and description of Tunturibacter gen. nov. expands the diversity of Terriglobia in tundra soils.</title>
        <authorList>
            <person name="Messyasz A."/>
            <person name="Mannisto M.K."/>
            <person name="Kerkhof L.J."/>
            <person name="Haggblom M.M."/>
        </authorList>
    </citation>
    <scope>NUCLEOTIDE SEQUENCE</scope>
    <source>
        <strain evidence="7">X5P6</strain>
    </source>
</reference>
<dbReference type="InterPro" id="IPR031717">
    <property type="entry name" value="ODO-1/KGD_C"/>
</dbReference>
<proteinExistence type="predicted"/>
<dbReference type="InterPro" id="IPR029061">
    <property type="entry name" value="THDP-binding"/>
</dbReference>
<evidence type="ECO:0000259" key="6">
    <source>
        <dbReference type="SMART" id="SM00861"/>
    </source>
</evidence>
<sequence length="828" mass="92060">MATKAGTLTEATPTLEQHERETIFDIFRRWGYLQASLDPLGQYLAPEPFPTPAPEGEVAKEARGYYCGTIAVEFMHIPSPEQRQWLQERIEQIPPTPDQALILTQLIRADIFEQVIQSRYLGTKRFSLEGITALIPFLDRILAVSAGSGITKAMIAMSHRGRLNVMTNTIGRSPSEIFTKFEDVDPRSTMGGGDVKYHVGATGEYHSPEGKVISLHLASNPSHLEAVDPVVLGRTRAKQERIGKDGNNQVLPLIIHGDAAFAGQGILAETLNMATLHGYNVGGTIHVIVNNLLGFTAIPEESNSSRFATDIAKRLPIPIFHVNAEDPDAVVRVAAIAAEYRTRFHSDIVIDLVGYRKHGHSEVDDPTVTQPRRYAIIKDRPALYQSYAKQIGVDPAAEVQKIQQELLDDQKAATQADHKPQLAYLPAYWDPYKGGELEPQDDVPTGLSAERINALVTSLTSYPNDFHIHPKVKKLFEQRQEMGAGSRLFDYGMAELVAFASLLEAGTPVRLSGQDSQRGTFNQRHAVMVDTETEVRYTPLAHFSRKQGKFEVYNSLLSEAAVLGFEYGFSRDFPETLVLWEAQFGDFANGAQIIIDQFIAASEAKWGLLSGIVLLLPHGYEGQGPEHSSARIERYLQLAANDNIQICQPSNAAQYFHLLRRQALRPWRKPLVVFTPKSMLRHPDASSTLADFAIERFQNVLPDNDVKDPRRLLVCSGKIGHNLRVEREKRKDFSVGIIFLEQMYPWPEDELQAALDQHPDAQEIIWVQEEPANMGAFSYVMPLLRRMAGDRAVLSVKRSASATPATGSAKAHEIEEKTLIDLALGSAD</sequence>
<dbReference type="NCBIfam" id="TIGR00239">
    <property type="entry name" value="2oxo_dh_E1"/>
    <property type="match status" value="1"/>
</dbReference>
<evidence type="ECO:0000256" key="2">
    <source>
        <dbReference type="ARBA" id="ARBA00003906"/>
    </source>
</evidence>
<comment type="function">
    <text evidence="2">E1 component of the 2-oxoglutarate dehydrogenase (OGDH) complex which catalyzes the decarboxylation of 2-oxoglutarate, the first step in the conversion of 2-oxoglutarate to succinyl-CoA and CO(2).</text>
</comment>